<evidence type="ECO:0000256" key="4">
    <source>
        <dbReference type="SAM" id="MobiDB-lite"/>
    </source>
</evidence>
<feature type="compositionally biased region" description="Pro residues" evidence="4">
    <location>
        <begin position="106"/>
        <end position="115"/>
    </location>
</feature>
<dbReference type="Proteomes" id="UP000252355">
    <property type="component" value="Unassembled WGS sequence"/>
</dbReference>
<proteinExistence type="predicted"/>
<dbReference type="PRINTS" id="PR01071">
    <property type="entry name" value="ACOABIOTINCC"/>
</dbReference>
<gene>
    <name evidence="6" type="ORF">OZSIB_1236</name>
</gene>
<feature type="domain" description="Lipoyl-binding" evidence="5">
    <location>
        <begin position="144"/>
        <end position="220"/>
    </location>
</feature>
<dbReference type="AlphaFoldDB" id="A0A367ZLS6"/>
<comment type="caution">
    <text evidence="6">The sequence shown here is derived from an EMBL/GenBank/DDBJ whole genome shotgun (WGS) entry which is preliminary data.</text>
</comment>
<feature type="region of interest" description="Disordered" evidence="4">
    <location>
        <begin position="1"/>
        <end position="37"/>
    </location>
</feature>
<dbReference type="Pfam" id="PF00364">
    <property type="entry name" value="Biotin_lipoyl"/>
    <property type="match status" value="1"/>
</dbReference>
<comment type="pathway">
    <text evidence="3">Lipid metabolism; fatty acid biosynthesis.</text>
</comment>
<feature type="region of interest" description="Disordered" evidence="4">
    <location>
        <begin position="102"/>
        <end position="143"/>
    </location>
</feature>
<evidence type="ECO:0000313" key="6">
    <source>
        <dbReference type="EMBL" id="RCK78709.1"/>
    </source>
</evidence>
<accession>A0A367ZLS6</accession>
<dbReference type="InterPro" id="IPR011053">
    <property type="entry name" value="Single_hybrid_motif"/>
</dbReference>
<keyword evidence="3" id="KW-0443">Lipid metabolism</keyword>
<protein>
    <recommendedName>
        <fullName evidence="1 3">Biotin carboxyl carrier protein of acetyl-CoA carboxylase</fullName>
    </recommendedName>
</protein>
<feature type="compositionally biased region" description="Polar residues" evidence="4">
    <location>
        <begin position="1"/>
        <end position="31"/>
    </location>
</feature>
<dbReference type="EMBL" id="QOQW01000020">
    <property type="protein sequence ID" value="RCK78709.1"/>
    <property type="molecule type" value="Genomic_DNA"/>
</dbReference>
<dbReference type="InterPro" id="IPR050709">
    <property type="entry name" value="Biotin_Carboxyl_Carrier/Decarb"/>
</dbReference>
<name>A0A367ZLS6_9BACT</name>
<dbReference type="UniPathway" id="UPA00094"/>
<evidence type="ECO:0000259" key="5">
    <source>
        <dbReference type="PROSITE" id="PS50968"/>
    </source>
</evidence>
<dbReference type="Gene3D" id="2.40.50.100">
    <property type="match status" value="1"/>
</dbReference>
<organism evidence="6 7">
    <name type="scientific">Candidatus Ozemobacter sibiricus</name>
    <dbReference type="NCBI Taxonomy" id="2268124"/>
    <lineage>
        <taxon>Bacteria</taxon>
        <taxon>Candidatus Ozemobacteria</taxon>
        <taxon>Candidatus Ozemobacterales</taxon>
        <taxon>Candidatus Ozemobacteraceae</taxon>
        <taxon>Candidatus Ozemobacter</taxon>
    </lineage>
</organism>
<keyword evidence="3" id="KW-0444">Lipid biosynthesis</keyword>
<keyword evidence="3" id="KW-0276">Fatty acid metabolism</keyword>
<dbReference type="GO" id="GO:0009317">
    <property type="term" value="C:acetyl-CoA carboxylase complex"/>
    <property type="evidence" value="ECO:0007669"/>
    <property type="project" value="InterPro"/>
</dbReference>
<evidence type="ECO:0000256" key="2">
    <source>
        <dbReference type="ARBA" id="ARBA00023267"/>
    </source>
</evidence>
<dbReference type="GO" id="GO:0006633">
    <property type="term" value="P:fatty acid biosynthetic process"/>
    <property type="evidence" value="ECO:0007669"/>
    <property type="project" value="UniProtKB-UniPathway"/>
</dbReference>
<evidence type="ECO:0000256" key="1">
    <source>
        <dbReference type="ARBA" id="ARBA00017562"/>
    </source>
</evidence>
<keyword evidence="2 3" id="KW-0092">Biotin</keyword>
<dbReference type="PROSITE" id="PS50968">
    <property type="entry name" value="BIOTINYL_LIPOYL"/>
    <property type="match status" value="1"/>
</dbReference>
<dbReference type="GO" id="GO:0003989">
    <property type="term" value="F:acetyl-CoA carboxylase activity"/>
    <property type="evidence" value="ECO:0007669"/>
    <property type="project" value="InterPro"/>
</dbReference>
<sequence length="225" mass="23783">MKRSTSQSAKPSLSSKTQASKIVPSPTTGAEQANIRPPLDEVLEIIRLMGETKLAEISLETPELKLALRKQPLPPTPPSGSANGIPLPIPVASPMAMPYPGILPTSLPPGPPPPLSGNGEQKTENRVAASKPEKAPPPAPQKTYHKILSPMAGTFYRAPSPNSPPYVNEGDLVTPGKTVCIVEAMKLMNEIKADKAGKIVKIHGVNAKPVEKGTVLFEIDTETTA</sequence>
<dbReference type="CDD" id="cd06850">
    <property type="entry name" value="biotinyl_domain"/>
    <property type="match status" value="1"/>
</dbReference>
<keyword evidence="3" id="KW-0275">Fatty acid biosynthesis</keyword>
<dbReference type="InterPro" id="IPR000089">
    <property type="entry name" value="Biotin_lipoyl"/>
</dbReference>
<dbReference type="SUPFAM" id="SSF51230">
    <property type="entry name" value="Single hybrid motif"/>
    <property type="match status" value="1"/>
</dbReference>
<dbReference type="InterPro" id="IPR001249">
    <property type="entry name" value="AcCoA_biotinCC"/>
</dbReference>
<comment type="function">
    <text evidence="3">This protein is a component of the acetyl coenzyme A carboxylase complex; first, biotin carboxylase catalyzes the carboxylation of the carrier protein and then the transcarboxylase transfers the carboxyl group to form malonyl-CoA.</text>
</comment>
<dbReference type="PANTHER" id="PTHR45266:SF3">
    <property type="entry name" value="OXALOACETATE DECARBOXYLASE ALPHA CHAIN"/>
    <property type="match status" value="1"/>
</dbReference>
<evidence type="ECO:0000256" key="3">
    <source>
        <dbReference type="RuleBase" id="RU364072"/>
    </source>
</evidence>
<dbReference type="PANTHER" id="PTHR45266">
    <property type="entry name" value="OXALOACETATE DECARBOXYLASE ALPHA CHAIN"/>
    <property type="match status" value="1"/>
</dbReference>
<evidence type="ECO:0000313" key="7">
    <source>
        <dbReference type="Proteomes" id="UP000252355"/>
    </source>
</evidence>
<reference evidence="6 7" key="1">
    <citation type="submission" date="2018-05" db="EMBL/GenBank/DDBJ databases">
        <title>A metagenomic window into the 2 km-deep terrestrial subsurface aquifer revealed taxonomically and functionally diverse microbial community comprising novel uncultured bacterial lineages.</title>
        <authorList>
            <person name="Kadnikov V.V."/>
            <person name="Mardanov A.V."/>
            <person name="Beletsky A.V."/>
            <person name="Banks D."/>
            <person name="Pimenov N.V."/>
            <person name="Frank Y.A."/>
            <person name="Karnachuk O.V."/>
            <person name="Ravin N.V."/>
        </authorList>
    </citation>
    <scope>NUCLEOTIDE SEQUENCE [LARGE SCALE GENOMIC DNA]</scope>
    <source>
        <strain evidence="6">BY5</strain>
    </source>
</reference>